<dbReference type="EMBL" id="JACCHL010000001">
    <property type="protein sequence ID" value="NYH54653.1"/>
    <property type="molecule type" value="Genomic_DNA"/>
</dbReference>
<sequence>MLHTFVVGLGRSGEGLHLPSLAKARAREPTLFAPGPVVGFDPFRASAEGVLMVESPEEAVYHAPPLSTVVHLCTPPHLRSGLLEHLAELGYRRIIVEKPLALDLVGLASVARLRRRWGLDITVTTQWLDSALTRRLLAVLRGKAFGDLRAITVLQNKPRFTRTAEAPGHPTAFDVEVPHALAVVITLAGGADIASASLEDMVTDRTRLPRLGRARLGLRHHSGVLSRIDSDLTSPVRERRIVLEFDRALLTGHYPCSAADHTAQLRVDAQGWEPIRSVFDDDAFPAFIRAAYTRYARSHRAPGALSAQIEAVRLLTEAKNLCASGTRGQGVGSVVGA</sequence>
<evidence type="ECO:0000313" key="2">
    <source>
        <dbReference type="Proteomes" id="UP000584931"/>
    </source>
</evidence>
<dbReference type="Gene3D" id="3.40.50.720">
    <property type="entry name" value="NAD(P)-binding Rossmann-like Domain"/>
    <property type="match status" value="1"/>
</dbReference>
<comment type="caution">
    <text evidence="1">The sequence shown here is derived from an EMBL/GenBank/DDBJ whole genome shotgun (WGS) entry which is preliminary data.</text>
</comment>
<gene>
    <name evidence="1" type="ORF">HNR06_004242</name>
</gene>
<dbReference type="AlphaFoldDB" id="A0A7Y9XFC6"/>
<proteinExistence type="predicted"/>
<dbReference type="Proteomes" id="UP000584931">
    <property type="component" value="Unassembled WGS sequence"/>
</dbReference>
<evidence type="ECO:0000313" key="1">
    <source>
        <dbReference type="EMBL" id="NYH54653.1"/>
    </source>
</evidence>
<protein>
    <submittedName>
        <fullName evidence="1">Putative dehydrogenase</fullName>
    </submittedName>
</protein>
<dbReference type="RefSeq" id="WP_179811034.1">
    <property type="nucleotide sequence ID" value="NZ_JACCHL010000001.1"/>
</dbReference>
<dbReference type="SUPFAM" id="SSF51735">
    <property type="entry name" value="NAD(P)-binding Rossmann-fold domains"/>
    <property type="match status" value="1"/>
</dbReference>
<name>A0A7Y9XFC6_9ACTN</name>
<reference evidence="1 2" key="1">
    <citation type="submission" date="2020-07" db="EMBL/GenBank/DDBJ databases">
        <title>Sequencing the genomes of 1000 actinobacteria strains.</title>
        <authorList>
            <person name="Klenk H.-P."/>
        </authorList>
    </citation>
    <scope>NUCLEOTIDE SEQUENCE [LARGE SCALE GENOMIC DNA]</scope>
    <source>
        <strain evidence="1 2">DSM 45278</strain>
    </source>
</reference>
<dbReference type="InterPro" id="IPR036291">
    <property type="entry name" value="NAD(P)-bd_dom_sf"/>
</dbReference>
<accession>A0A7Y9XFC6</accession>
<organism evidence="1 2">
    <name type="scientific">Nocardiopsis sinuspersici</name>
    <dbReference type="NCBI Taxonomy" id="501010"/>
    <lineage>
        <taxon>Bacteria</taxon>
        <taxon>Bacillati</taxon>
        <taxon>Actinomycetota</taxon>
        <taxon>Actinomycetes</taxon>
        <taxon>Streptosporangiales</taxon>
        <taxon>Nocardiopsidaceae</taxon>
        <taxon>Nocardiopsis</taxon>
    </lineage>
</organism>